<organism evidence="1">
    <name type="scientific">Fennes virus</name>
    <dbReference type="NCBI Taxonomy" id="2707218"/>
    <lineage>
        <taxon>Viruses</taxon>
        <taxon>Riboviria</taxon>
    </lineage>
</organism>
<protein>
    <submittedName>
        <fullName evidence="1">VP10</fullName>
    </submittedName>
</protein>
<name>A0A6H0DKD4_9VIRU</name>
<accession>A0A6H0DKD4</accession>
<proteinExistence type="predicted"/>
<sequence>MSKVSKIQAPSKLSILLFPSVRKSLKYQFRGHRCERIPNDLHRIYATVEQYLESALTRSKQGATLPALKRSLFIKETLKVTVVVSKNDEILRVLTALSSNRATAIYDVGTGGKMAKYGNRRPSVVVLTREELPEMPPEQRGVILQWSGDGARRLAQLLSHRETVRSFIEGDRGVHLPLNSHEIQVIPVWAVTFQGLWGGVTTRATVGLDEDFLRSQFLQIETAVYTSKLELTTSEVVNFRGRYVRDVLLIANQGTRARDHDVRLHRRPHQVIENGVLWDVEVTGTVSESAPNEIHGLFKRVRSFQMVVSYEHSDRHVSGDVLSPDDWYQFGKRNLLASTIETTELLLRSRSWYTDLRVVIRRPKSYMVTVPRDVYTFLDQWLYQKNSEIMYVIGNKGAGKGEMARAFREAGYGFFDSDLYGRIIFQMRMGMPLESALLRYLNASSSERETFPSYFEVQMAAVVSTHKGKVFRDLSSDYSAILSAFQEIYGEVAREIPIEGVFSGVMREVLKGHVIDDGGQPIHNQKVVFFVHASSEADSGMAGICCRLTESPSFLYTLKDRDTRDLLPFEVAYALSVFYSRISSYVCPTFSNSWMYAVIEAYLRH</sequence>
<evidence type="ECO:0000313" key="1">
    <source>
        <dbReference type="EMBL" id="QIS88060.1"/>
    </source>
</evidence>
<dbReference type="EMBL" id="MT025169">
    <property type="protein sequence ID" value="QIS88060.1"/>
    <property type="molecule type" value="Genomic_RNA"/>
</dbReference>
<gene>
    <name evidence="1" type="primary">VP10</name>
</gene>
<reference evidence="1" key="1">
    <citation type="submission" date="2020-01" db="EMBL/GenBank/DDBJ databases">
        <title>Sustained virome diversity in Antarctic penguins and their ticks: geographical connectedness and no evidence for low pathogen pressure.</title>
        <authorList>
            <person name="Wille M."/>
            <person name="Harvey E."/>
            <person name="Shi M."/>
            <person name="Gonzalez-Acuna D."/>
            <person name="Holmes E.C."/>
            <person name="Hurt A.C."/>
        </authorList>
    </citation>
    <scope>NUCLEOTIDE SEQUENCE</scope>
    <source>
        <strain evidence="1">Antarctic100</strain>
    </source>
</reference>